<keyword evidence="2" id="KW-1185">Reference proteome</keyword>
<dbReference type="GeneID" id="112681574"/>
<organism evidence="1">
    <name type="scientific">Sipha flava</name>
    <name type="common">yellow sugarcane aphid</name>
    <dbReference type="NCBI Taxonomy" id="143950"/>
    <lineage>
        <taxon>Eukaryota</taxon>
        <taxon>Metazoa</taxon>
        <taxon>Ecdysozoa</taxon>
        <taxon>Arthropoda</taxon>
        <taxon>Hexapoda</taxon>
        <taxon>Insecta</taxon>
        <taxon>Pterygota</taxon>
        <taxon>Neoptera</taxon>
        <taxon>Paraneoptera</taxon>
        <taxon>Hemiptera</taxon>
        <taxon>Sternorrhyncha</taxon>
        <taxon>Aphidomorpha</taxon>
        <taxon>Aphidoidea</taxon>
        <taxon>Aphididae</taxon>
        <taxon>Sipha</taxon>
    </lineage>
</organism>
<dbReference type="OrthoDB" id="5861309at2759"/>
<dbReference type="RefSeq" id="XP_025407604.1">
    <property type="nucleotide sequence ID" value="XM_025551819.1"/>
</dbReference>
<dbReference type="AlphaFoldDB" id="A0A2S2QZX1"/>
<sequence length="390" mass="43792">MDYNEVKVNLRKFAFPLSTENALNQIQSIINGETSRKQHLNEDLAMDLISEFIFCETNEEGKSTKPMSRIRHLELLVMICDYFNKTKIKQDNDNCCGDTALNAIFMTLFPQFGAPPQRTNMLVSLVSLAISTYSNLILQSAGVQMQQLGCSSKYSLQLADGLVNKFFTFIGTQSTSLHLLPQNAPLFTANLMTALSELYFNPKTTDTTMSIVLPPRIVLETVVRWINSDPCLCFTAHYTDLQRALPSGAIPMVATLPFLGLFRWCFFAPLCVKNSEDLAIYSELHCALIESVMQGWKVYSEENPRISRPYTLSVHSVLLPQLKALIEETMKSNDPASMYSVEIVVERLAQSIHAAIISDTIFGNKQDLVNQLETLPANNVLKSLIKRIQV</sequence>
<dbReference type="EMBL" id="GGMS01014114">
    <property type="protein sequence ID" value="MBY83317.1"/>
    <property type="molecule type" value="Transcribed_RNA"/>
</dbReference>
<dbReference type="Pfam" id="PF14964">
    <property type="entry name" value="INTS15"/>
    <property type="match status" value="1"/>
</dbReference>
<dbReference type="PANTHER" id="PTHR14540">
    <property type="entry name" value="INTEGRATOR COMPLEX SUBUNIT 15"/>
    <property type="match status" value="1"/>
</dbReference>
<gene>
    <name evidence="3" type="primary">LOC112681574</name>
    <name evidence="1" type="ORF">g.124325</name>
</gene>
<dbReference type="Proteomes" id="UP000694846">
    <property type="component" value="Unplaced"/>
</dbReference>
<accession>A0A2S2QZX1</accession>
<evidence type="ECO:0000313" key="1">
    <source>
        <dbReference type="EMBL" id="MBY83317.1"/>
    </source>
</evidence>
<reference evidence="3" key="2">
    <citation type="submission" date="2025-04" db="UniProtKB">
        <authorList>
            <consortium name="RefSeq"/>
        </authorList>
    </citation>
    <scope>IDENTIFICATION</scope>
    <source>
        <tissue evidence="3">Whole body</tissue>
    </source>
</reference>
<dbReference type="PANTHER" id="PTHR14540:SF2">
    <property type="entry name" value="INTEGRATOR COMPLEX SUBUNIT 15"/>
    <property type="match status" value="1"/>
</dbReference>
<name>A0A2S2QZX1_9HEMI</name>
<proteinExistence type="predicted"/>
<dbReference type="InterPro" id="IPR027844">
    <property type="entry name" value="INTS15"/>
</dbReference>
<reference evidence="1" key="1">
    <citation type="submission" date="2018-04" db="EMBL/GenBank/DDBJ databases">
        <title>Transcriptome assembly of Sipha flava.</title>
        <authorList>
            <person name="Scully E.D."/>
            <person name="Geib S.M."/>
            <person name="Palmer N.A."/>
            <person name="Koch K."/>
            <person name="Bradshaw J."/>
            <person name="Heng-Moss T."/>
            <person name="Sarath G."/>
        </authorList>
    </citation>
    <scope>NUCLEOTIDE SEQUENCE</scope>
</reference>
<evidence type="ECO:0000313" key="2">
    <source>
        <dbReference type="Proteomes" id="UP000694846"/>
    </source>
</evidence>
<protein>
    <submittedName>
        <fullName evidence="3">Uncharacterized protein C7orf26 homolog</fullName>
    </submittedName>
</protein>
<evidence type="ECO:0000313" key="3">
    <source>
        <dbReference type="RefSeq" id="XP_025407604.1"/>
    </source>
</evidence>